<sequence>MKRTNLLSEVKKTVGRYRLLQKNDKVLIALSGGADSVVLLTLLLELKHTFGLSFHLAHLNHCLRGRESDEDAEWTEALAGRLAIPITIEKRNVLEWARREGYSLEEGARKVRYAFLSNAADKVNATKIATGHTLDDQAETVLLRLLRGTGLSGLAAIAPKRGRVIRPLIELTRQEIVGYLRAKGVEYRRDSSNLQLKYPRNRLRLELIPFLKKEFNAKITELLGRYGELAYVDNSYLETVARGAFSTVLILRNVSRIVLDRQKLLLLHPALSRRVIRIAIKEMKGDLRGIKSKHILSSLELLTGKRLELPSGLILTRQYENLVISLTERKCEAFSYGLCVPGTVVLKETGMTLVAEFLDRDFLPKDSKSRSPEEVYFDFDRIHLPLIVRNRRIGDRMHPLGMKGERKLKDILIDDKIPRNERERIPLLVDTEGLLWIIGNRRSERAKITDVTERIVRIRAAADRI</sequence>
<evidence type="ECO:0000256" key="6">
    <source>
        <dbReference type="ARBA" id="ARBA00022840"/>
    </source>
</evidence>
<dbReference type="CDD" id="cd01992">
    <property type="entry name" value="TilS_N"/>
    <property type="match status" value="1"/>
</dbReference>
<dbReference type="PATRIC" id="fig|1703771.3.peg.814"/>
<dbReference type="EC" id="6.3.4.19" evidence="8"/>
<dbReference type="InterPro" id="IPR014729">
    <property type="entry name" value="Rossmann-like_a/b/a_fold"/>
</dbReference>
<dbReference type="InterPro" id="IPR012094">
    <property type="entry name" value="tRNA_Ile_lys_synt"/>
</dbReference>
<reference evidence="10 11" key="1">
    <citation type="journal article" date="2015" name="Microbiome">
        <title>Genomic resolution of linkages in carbon, nitrogen, and sulfur cycling among widespread estuary sediment bacteria.</title>
        <authorList>
            <person name="Baker B.J."/>
            <person name="Lazar C.S."/>
            <person name="Teske A.P."/>
            <person name="Dick G.J."/>
        </authorList>
    </citation>
    <scope>NUCLEOTIDE SEQUENCE [LARGE SCALE GENOMIC DNA]</scope>
    <source>
        <strain evidence="10">DG_26</strain>
    </source>
</reference>
<dbReference type="EMBL" id="LIZT01000094">
    <property type="protein sequence ID" value="KPJ48818.1"/>
    <property type="molecule type" value="Genomic_DNA"/>
</dbReference>
<evidence type="ECO:0000256" key="8">
    <source>
        <dbReference type="HAMAP-Rule" id="MF_01161"/>
    </source>
</evidence>
<evidence type="ECO:0000256" key="7">
    <source>
        <dbReference type="ARBA" id="ARBA00048539"/>
    </source>
</evidence>
<evidence type="ECO:0000259" key="9">
    <source>
        <dbReference type="SMART" id="SM00977"/>
    </source>
</evidence>
<dbReference type="Pfam" id="PF01171">
    <property type="entry name" value="ATP_bind_3"/>
    <property type="match status" value="1"/>
</dbReference>
<dbReference type="Gene3D" id="1.20.59.20">
    <property type="match status" value="1"/>
</dbReference>
<dbReference type="GO" id="GO:0006400">
    <property type="term" value="P:tRNA modification"/>
    <property type="evidence" value="ECO:0007669"/>
    <property type="project" value="UniProtKB-UniRule"/>
</dbReference>
<organism evidence="10 11">
    <name type="scientific">candidate division TA06 bacterium DG_26</name>
    <dbReference type="NCBI Taxonomy" id="1703771"/>
    <lineage>
        <taxon>Bacteria</taxon>
        <taxon>Bacteria division TA06</taxon>
    </lineage>
</organism>
<dbReference type="AlphaFoldDB" id="A0A0S7WFB7"/>
<dbReference type="GO" id="GO:0005737">
    <property type="term" value="C:cytoplasm"/>
    <property type="evidence" value="ECO:0007669"/>
    <property type="project" value="UniProtKB-SubCell"/>
</dbReference>
<evidence type="ECO:0000256" key="5">
    <source>
        <dbReference type="ARBA" id="ARBA00022741"/>
    </source>
</evidence>
<protein>
    <recommendedName>
        <fullName evidence="8">tRNA(Ile)-lysidine synthase</fullName>
        <ecNumber evidence="8">6.3.4.19</ecNumber>
    </recommendedName>
    <alternativeName>
        <fullName evidence="8">tRNA(Ile)-2-lysyl-cytidine synthase</fullName>
    </alternativeName>
    <alternativeName>
        <fullName evidence="8">tRNA(Ile)-lysidine synthetase</fullName>
    </alternativeName>
</protein>
<comment type="function">
    <text evidence="8">Ligates lysine onto the cytidine present at position 34 of the AUA codon-specific tRNA(Ile) that contains the anticodon CAU, in an ATP-dependent manner. Cytidine is converted to lysidine, thus changing the amino acid specificity of the tRNA from methionine to isoleucine.</text>
</comment>
<dbReference type="InterPro" id="IPR012796">
    <property type="entry name" value="Lysidine-tRNA-synth_C"/>
</dbReference>
<dbReference type="Gene3D" id="3.40.50.620">
    <property type="entry name" value="HUPs"/>
    <property type="match status" value="1"/>
</dbReference>
<dbReference type="InterPro" id="IPR011063">
    <property type="entry name" value="TilS/TtcA_N"/>
</dbReference>
<dbReference type="SMART" id="SM00977">
    <property type="entry name" value="TilS_C"/>
    <property type="match status" value="1"/>
</dbReference>
<dbReference type="SUPFAM" id="SSF56037">
    <property type="entry name" value="PheT/TilS domain"/>
    <property type="match status" value="1"/>
</dbReference>
<evidence type="ECO:0000256" key="3">
    <source>
        <dbReference type="ARBA" id="ARBA00022598"/>
    </source>
</evidence>
<comment type="subcellular location">
    <subcellularLocation>
        <location evidence="1 8">Cytoplasm</location>
    </subcellularLocation>
</comment>
<dbReference type="GO" id="GO:0032267">
    <property type="term" value="F:tRNA(Ile)-lysidine synthase activity"/>
    <property type="evidence" value="ECO:0007669"/>
    <property type="project" value="UniProtKB-EC"/>
</dbReference>
<feature type="domain" description="Lysidine-tRNA(Ile) synthetase C-terminal" evidence="9">
    <location>
        <begin position="386"/>
        <end position="458"/>
    </location>
</feature>
<evidence type="ECO:0000313" key="10">
    <source>
        <dbReference type="EMBL" id="KPJ48818.1"/>
    </source>
</evidence>
<dbReference type="NCBIfam" id="TIGR02432">
    <property type="entry name" value="lysidine_TilS_N"/>
    <property type="match status" value="1"/>
</dbReference>
<accession>A0A0S7WFB7</accession>
<dbReference type="NCBIfam" id="TIGR02433">
    <property type="entry name" value="lysidine_TilS_C"/>
    <property type="match status" value="1"/>
</dbReference>
<gene>
    <name evidence="8" type="primary">tilS</name>
    <name evidence="10" type="ORF">AMJ40_06820</name>
</gene>
<dbReference type="PANTHER" id="PTHR43033:SF1">
    <property type="entry name" value="TRNA(ILE)-LYSIDINE SYNTHASE-RELATED"/>
    <property type="match status" value="1"/>
</dbReference>
<dbReference type="GO" id="GO:0005524">
    <property type="term" value="F:ATP binding"/>
    <property type="evidence" value="ECO:0007669"/>
    <property type="project" value="UniProtKB-UniRule"/>
</dbReference>
<comment type="caution">
    <text evidence="10">The sequence shown here is derived from an EMBL/GenBank/DDBJ whole genome shotgun (WGS) entry which is preliminary data.</text>
</comment>
<evidence type="ECO:0000256" key="1">
    <source>
        <dbReference type="ARBA" id="ARBA00004496"/>
    </source>
</evidence>
<dbReference type="InterPro" id="IPR012795">
    <property type="entry name" value="tRNA_Ile_lys_synt_N"/>
</dbReference>
<dbReference type="SUPFAM" id="SSF52402">
    <property type="entry name" value="Adenine nucleotide alpha hydrolases-like"/>
    <property type="match status" value="1"/>
</dbReference>
<evidence type="ECO:0000256" key="4">
    <source>
        <dbReference type="ARBA" id="ARBA00022694"/>
    </source>
</evidence>
<feature type="binding site" evidence="8">
    <location>
        <begin position="31"/>
        <end position="36"/>
    </location>
    <ligand>
        <name>ATP</name>
        <dbReference type="ChEBI" id="CHEBI:30616"/>
    </ligand>
</feature>
<comment type="similarity">
    <text evidence="8">Belongs to the tRNA(Ile)-lysidine synthase family.</text>
</comment>
<dbReference type="Proteomes" id="UP000051124">
    <property type="component" value="Unassembled WGS sequence"/>
</dbReference>
<dbReference type="HAMAP" id="MF_01161">
    <property type="entry name" value="tRNA_Ile_lys_synt"/>
    <property type="match status" value="1"/>
</dbReference>
<keyword evidence="2 8" id="KW-0963">Cytoplasm</keyword>
<evidence type="ECO:0000256" key="2">
    <source>
        <dbReference type="ARBA" id="ARBA00022490"/>
    </source>
</evidence>
<evidence type="ECO:0000313" key="11">
    <source>
        <dbReference type="Proteomes" id="UP000051124"/>
    </source>
</evidence>
<keyword evidence="4 8" id="KW-0819">tRNA processing</keyword>
<keyword evidence="5 8" id="KW-0547">Nucleotide-binding</keyword>
<proteinExistence type="inferred from homology"/>
<dbReference type="Pfam" id="PF11734">
    <property type="entry name" value="TilS_C"/>
    <property type="match status" value="1"/>
</dbReference>
<name>A0A0S7WFB7_UNCT6</name>
<dbReference type="SUPFAM" id="SSF82829">
    <property type="entry name" value="MesJ substrate recognition domain-like"/>
    <property type="match status" value="1"/>
</dbReference>
<dbReference type="PANTHER" id="PTHR43033">
    <property type="entry name" value="TRNA(ILE)-LYSIDINE SYNTHASE-RELATED"/>
    <property type="match status" value="1"/>
</dbReference>
<comment type="domain">
    <text evidence="8">The N-terminal region contains the highly conserved SGGXDS motif, predicted to be a P-loop motif involved in ATP binding.</text>
</comment>
<keyword evidence="3 8" id="KW-0436">Ligase</keyword>
<comment type="catalytic activity">
    <reaction evidence="7 8">
        <text>cytidine(34) in tRNA(Ile2) + L-lysine + ATP = lysidine(34) in tRNA(Ile2) + AMP + diphosphate + H(+)</text>
        <dbReference type="Rhea" id="RHEA:43744"/>
        <dbReference type="Rhea" id="RHEA-COMP:10625"/>
        <dbReference type="Rhea" id="RHEA-COMP:10670"/>
        <dbReference type="ChEBI" id="CHEBI:15378"/>
        <dbReference type="ChEBI" id="CHEBI:30616"/>
        <dbReference type="ChEBI" id="CHEBI:32551"/>
        <dbReference type="ChEBI" id="CHEBI:33019"/>
        <dbReference type="ChEBI" id="CHEBI:82748"/>
        <dbReference type="ChEBI" id="CHEBI:83665"/>
        <dbReference type="ChEBI" id="CHEBI:456215"/>
        <dbReference type="EC" id="6.3.4.19"/>
    </reaction>
</comment>
<keyword evidence="6 8" id="KW-0067">ATP-binding</keyword>